<evidence type="ECO:0000313" key="2">
    <source>
        <dbReference type="Proteomes" id="UP001147746"/>
    </source>
</evidence>
<organism evidence="1 2">
    <name type="scientific">Penicillium atrosanguineum</name>
    <dbReference type="NCBI Taxonomy" id="1132637"/>
    <lineage>
        <taxon>Eukaryota</taxon>
        <taxon>Fungi</taxon>
        <taxon>Dikarya</taxon>
        <taxon>Ascomycota</taxon>
        <taxon>Pezizomycotina</taxon>
        <taxon>Eurotiomycetes</taxon>
        <taxon>Eurotiomycetidae</taxon>
        <taxon>Eurotiales</taxon>
        <taxon>Aspergillaceae</taxon>
        <taxon>Penicillium</taxon>
    </lineage>
</organism>
<protein>
    <submittedName>
        <fullName evidence="1">Uncharacterized protein</fullName>
    </submittedName>
</protein>
<dbReference type="EMBL" id="JAPZBO010000008">
    <property type="protein sequence ID" value="KAJ5307774.1"/>
    <property type="molecule type" value="Genomic_DNA"/>
</dbReference>
<comment type="caution">
    <text evidence="1">The sequence shown here is derived from an EMBL/GenBank/DDBJ whole genome shotgun (WGS) entry which is preliminary data.</text>
</comment>
<reference evidence="1" key="2">
    <citation type="journal article" date="2023" name="IMA Fungus">
        <title>Comparative genomic study of the Penicillium genus elucidates a diverse pangenome and 15 lateral gene transfer events.</title>
        <authorList>
            <person name="Petersen C."/>
            <person name="Sorensen T."/>
            <person name="Nielsen M.R."/>
            <person name="Sondergaard T.E."/>
            <person name="Sorensen J.L."/>
            <person name="Fitzpatrick D.A."/>
            <person name="Frisvad J.C."/>
            <person name="Nielsen K.L."/>
        </authorList>
    </citation>
    <scope>NUCLEOTIDE SEQUENCE</scope>
    <source>
        <strain evidence="1">IBT 21472</strain>
    </source>
</reference>
<keyword evidence="2" id="KW-1185">Reference proteome</keyword>
<name>A0A9W9GYD8_9EURO</name>
<evidence type="ECO:0000313" key="1">
    <source>
        <dbReference type="EMBL" id="KAJ5307774.1"/>
    </source>
</evidence>
<accession>A0A9W9GYD8</accession>
<reference evidence="1" key="1">
    <citation type="submission" date="2022-12" db="EMBL/GenBank/DDBJ databases">
        <authorList>
            <person name="Petersen C."/>
        </authorList>
    </citation>
    <scope>NUCLEOTIDE SEQUENCE</scope>
    <source>
        <strain evidence="1">IBT 21472</strain>
    </source>
</reference>
<dbReference type="AlphaFoldDB" id="A0A9W9GYD8"/>
<dbReference type="Proteomes" id="UP001147746">
    <property type="component" value="Unassembled WGS sequence"/>
</dbReference>
<sequence>MDGPMRVRYQVLCAIVDHGVELNRTFCTNLLILAYPSDPLLPEYHCGPAFSSLRFGSPACFSTKHYLAITHHFFGRYRNSRAPYHLLLSLPLAHLVPAKVSYFRSLYCNIGLEVALGLLRFVLA</sequence>
<proteinExistence type="predicted"/>
<gene>
    <name evidence="1" type="ORF">N7476_008430</name>
</gene>